<evidence type="ECO:0008006" key="3">
    <source>
        <dbReference type="Google" id="ProtNLM"/>
    </source>
</evidence>
<organism evidence="1 2">
    <name type="scientific">Gossypium barbadense</name>
    <name type="common">Sea Island cotton</name>
    <name type="synonym">Hibiscus barbadensis</name>
    <dbReference type="NCBI Taxonomy" id="3634"/>
    <lineage>
        <taxon>Eukaryota</taxon>
        <taxon>Viridiplantae</taxon>
        <taxon>Streptophyta</taxon>
        <taxon>Embryophyta</taxon>
        <taxon>Tracheophyta</taxon>
        <taxon>Spermatophyta</taxon>
        <taxon>Magnoliopsida</taxon>
        <taxon>eudicotyledons</taxon>
        <taxon>Gunneridae</taxon>
        <taxon>Pentapetalae</taxon>
        <taxon>rosids</taxon>
        <taxon>malvids</taxon>
        <taxon>Malvales</taxon>
        <taxon>Malvaceae</taxon>
        <taxon>Malvoideae</taxon>
        <taxon>Gossypium</taxon>
    </lineage>
</organism>
<reference evidence="1 2" key="1">
    <citation type="submission" date="2015-01" db="EMBL/GenBank/DDBJ databases">
        <title>Genome of allotetraploid Gossypium barbadense reveals genomic plasticity and fiber elongation in cotton evolution.</title>
        <authorList>
            <person name="Chen X."/>
            <person name="Liu X."/>
            <person name="Zhao B."/>
            <person name="Zheng H."/>
            <person name="Hu Y."/>
            <person name="Lu G."/>
            <person name="Yang C."/>
            <person name="Chen J."/>
            <person name="Shan C."/>
            <person name="Zhang L."/>
            <person name="Zhou Y."/>
            <person name="Wang L."/>
            <person name="Guo W."/>
            <person name="Bai Y."/>
            <person name="Ruan J."/>
            <person name="Shangguan X."/>
            <person name="Mao Y."/>
            <person name="Jiang J."/>
            <person name="Zhu Y."/>
            <person name="Lei J."/>
            <person name="Kang H."/>
            <person name="Chen S."/>
            <person name="He X."/>
            <person name="Wang R."/>
            <person name="Wang Y."/>
            <person name="Chen J."/>
            <person name="Wang L."/>
            <person name="Yu S."/>
            <person name="Wang B."/>
            <person name="Wei J."/>
            <person name="Song S."/>
            <person name="Lu X."/>
            <person name="Gao Z."/>
            <person name="Gu W."/>
            <person name="Deng X."/>
            <person name="Ma D."/>
            <person name="Wang S."/>
            <person name="Liang W."/>
            <person name="Fang L."/>
            <person name="Cai C."/>
            <person name="Zhu X."/>
            <person name="Zhou B."/>
            <person name="Zhang Y."/>
            <person name="Chen Z."/>
            <person name="Xu S."/>
            <person name="Zhu R."/>
            <person name="Wang S."/>
            <person name="Zhang T."/>
            <person name="Zhao G."/>
        </authorList>
    </citation>
    <scope>NUCLEOTIDE SEQUENCE [LARGE SCALE GENOMIC DNA]</scope>
    <source>
        <strain evidence="2">cv. Xinhai21</strain>
        <tissue evidence="1">Leaf</tissue>
    </source>
</reference>
<protein>
    <recommendedName>
        <fullName evidence="3">C2 domain-containing protein</fullName>
    </recommendedName>
</protein>
<dbReference type="PANTHER" id="PTHR38365">
    <property type="entry name" value="C2 DOMAIN-CONTAINING PROTEIN-RELATED"/>
    <property type="match status" value="1"/>
</dbReference>
<name>A0A2P5W2C5_GOSBA</name>
<proteinExistence type="predicted"/>
<dbReference type="AlphaFoldDB" id="A0A2P5W2C5"/>
<dbReference type="EMBL" id="KZ669483">
    <property type="protein sequence ID" value="PPR85252.1"/>
    <property type="molecule type" value="Genomic_DNA"/>
</dbReference>
<dbReference type="OrthoDB" id="1039460at2759"/>
<evidence type="ECO:0000313" key="2">
    <source>
        <dbReference type="Proteomes" id="UP000239757"/>
    </source>
</evidence>
<dbReference type="Proteomes" id="UP000239757">
    <property type="component" value="Unassembled WGS sequence"/>
</dbReference>
<dbReference type="PANTHER" id="PTHR38365:SF1">
    <property type="entry name" value="C2 DOMAIN-CONTAINING PROTEIN"/>
    <property type="match status" value="1"/>
</dbReference>
<gene>
    <name evidence="1" type="ORF">GOBAR_AA35436</name>
</gene>
<sequence>MFALNLNKKVEKEKKEIEHKNKMAQLDSIQKIRRIQDPNFVKTNYILQIHIHYAEEIEPSSVYSEVHWRNYRVVFWVNPSDQYETGASRGYPKFIWEQLFNIPLINVVTSEPKFLSLEVMRIGGNPGPSRGYIVVGRAKVALPKVPGIKECQRVGLVRFVDGQTVGEGHIIISLTMIQVNFHWRDSLFH</sequence>
<accession>A0A2P5W2C5</accession>
<evidence type="ECO:0000313" key="1">
    <source>
        <dbReference type="EMBL" id="PPR85252.1"/>
    </source>
</evidence>